<dbReference type="PANTHER" id="PTHR33755">
    <property type="entry name" value="TOXIN PARE1-RELATED"/>
    <property type="match status" value="1"/>
</dbReference>
<dbReference type="EMBL" id="JACEZS010000008">
    <property type="protein sequence ID" value="MBA5605980.1"/>
    <property type="molecule type" value="Genomic_DNA"/>
</dbReference>
<organism evidence="3 4">
    <name type="scientific">Rugamonas fusca</name>
    <dbReference type="NCBI Taxonomy" id="2758568"/>
    <lineage>
        <taxon>Bacteria</taxon>
        <taxon>Pseudomonadati</taxon>
        <taxon>Pseudomonadota</taxon>
        <taxon>Betaproteobacteria</taxon>
        <taxon>Burkholderiales</taxon>
        <taxon>Oxalobacteraceae</taxon>
        <taxon>Telluria group</taxon>
        <taxon>Rugamonas</taxon>
    </lineage>
</organism>
<dbReference type="InterPro" id="IPR007712">
    <property type="entry name" value="RelE/ParE_toxin"/>
</dbReference>
<protein>
    <submittedName>
        <fullName evidence="3">Type II toxin-antitoxin system RelE/ParE family toxin</fullName>
    </submittedName>
</protein>
<accession>A0A7W2EHR7</accession>
<dbReference type="Gene3D" id="3.30.2310.20">
    <property type="entry name" value="RelE-like"/>
    <property type="match status" value="1"/>
</dbReference>
<dbReference type="InterPro" id="IPR035093">
    <property type="entry name" value="RelE/ParE_toxin_dom_sf"/>
</dbReference>
<comment type="caution">
    <text evidence="3">The sequence shown here is derived from an EMBL/GenBank/DDBJ whole genome shotgun (WGS) entry which is preliminary data.</text>
</comment>
<comment type="similarity">
    <text evidence="1">Belongs to the RelE toxin family.</text>
</comment>
<keyword evidence="4" id="KW-1185">Reference proteome</keyword>
<dbReference type="Proteomes" id="UP000566711">
    <property type="component" value="Unassembled WGS sequence"/>
</dbReference>
<dbReference type="AlphaFoldDB" id="A0A7W2EHR7"/>
<evidence type="ECO:0000313" key="3">
    <source>
        <dbReference type="EMBL" id="MBA5605980.1"/>
    </source>
</evidence>
<proteinExistence type="inferred from homology"/>
<evidence type="ECO:0000313" key="4">
    <source>
        <dbReference type="Proteomes" id="UP000566711"/>
    </source>
</evidence>
<evidence type="ECO:0000256" key="2">
    <source>
        <dbReference type="ARBA" id="ARBA00022649"/>
    </source>
</evidence>
<name>A0A7W2EHR7_9BURK</name>
<keyword evidence="2" id="KW-1277">Toxin-antitoxin system</keyword>
<reference evidence="3 4" key="1">
    <citation type="submission" date="2020-07" db="EMBL/GenBank/DDBJ databases">
        <title>Novel species isolated from subtropical streams in China.</title>
        <authorList>
            <person name="Lu H."/>
        </authorList>
    </citation>
    <scope>NUCLEOTIDE SEQUENCE [LARGE SCALE GENOMIC DNA]</scope>
    <source>
        <strain evidence="3 4">FT3S</strain>
    </source>
</reference>
<sequence>MSRAPASASASVIRTPQALQDRCDVWDHIAADSLHAAIRMDGLFSAAADNLATHPKLGHPGKISGTRELLPHAPYAHFRLVYEIRDDVVWVLALAHTARRWPSDSP</sequence>
<gene>
    <name evidence="3" type="ORF">H3H36_11475</name>
</gene>
<dbReference type="PANTHER" id="PTHR33755:SF6">
    <property type="entry name" value="PLASMID STABILIZATION SYSTEM PROTEIN"/>
    <property type="match status" value="1"/>
</dbReference>
<evidence type="ECO:0000256" key="1">
    <source>
        <dbReference type="ARBA" id="ARBA00006226"/>
    </source>
</evidence>
<dbReference type="InterPro" id="IPR051803">
    <property type="entry name" value="TA_system_RelE-like_toxin"/>
</dbReference>
<dbReference type="Pfam" id="PF05016">
    <property type="entry name" value="ParE_toxin"/>
    <property type="match status" value="1"/>
</dbReference>